<sequence length="104" mass="12076">MPEKRTYADRAEYLKQAVTKRRRKLKVMLVEYKGGKCIICGYKKSPWALDLHHIDESKKEFSMSARGLTRSWERLKKEANKCALLCANCHREIHAGVTQLPKVT</sequence>
<gene>
    <name evidence="1" type="ORF">UV11_C0016G0037</name>
</gene>
<protein>
    <recommendedName>
        <fullName evidence="3">HNH nuclease domain-containing protein</fullName>
    </recommendedName>
</protein>
<comment type="caution">
    <text evidence="1">The sequence shown here is derived from an EMBL/GenBank/DDBJ whole genome shotgun (WGS) entry which is preliminary data.</text>
</comment>
<organism evidence="1 2">
    <name type="scientific">Candidatus Giovannonibacteria bacterium GW2011_GWF2_42_19</name>
    <dbReference type="NCBI Taxonomy" id="1618659"/>
    <lineage>
        <taxon>Bacteria</taxon>
        <taxon>Candidatus Giovannoniibacteriota</taxon>
    </lineage>
</organism>
<dbReference type="Proteomes" id="UP000034036">
    <property type="component" value="Unassembled WGS sequence"/>
</dbReference>
<evidence type="ECO:0000313" key="2">
    <source>
        <dbReference type="Proteomes" id="UP000034036"/>
    </source>
</evidence>
<evidence type="ECO:0008006" key="3">
    <source>
        <dbReference type="Google" id="ProtNLM"/>
    </source>
</evidence>
<dbReference type="CDD" id="cd00085">
    <property type="entry name" value="HNHc"/>
    <property type="match status" value="1"/>
</dbReference>
<dbReference type="InterPro" id="IPR003615">
    <property type="entry name" value="HNH_nuc"/>
</dbReference>
<name>A0A0G0ZFC5_9BACT</name>
<proteinExistence type="predicted"/>
<evidence type="ECO:0000313" key="1">
    <source>
        <dbReference type="EMBL" id="KKS47422.1"/>
    </source>
</evidence>
<dbReference type="EMBL" id="LCDF01000016">
    <property type="protein sequence ID" value="KKS47422.1"/>
    <property type="molecule type" value="Genomic_DNA"/>
</dbReference>
<accession>A0A0G0ZFC5</accession>
<dbReference type="AlphaFoldDB" id="A0A0G0ZFC5"/>
<reference evidence="1 2" key="1">
    <citation type="journal article" date="2015" name="Nature">
        <title>rRNA introns, odd ribosomes, and small enigmatic genomes across a large radiation of phyla.</title>
        <authorList>
            <person name="Brown C.T."/>
            <person name="Hug L.A."/>
            <person name="Thomas B.C."/>
            <person name="Sharon I."/>
            <person name="Castelle C.J."/>
            <person name="Singh A."/>
            <person name="Wilkins M.J."/>
            <person name="Williams K.H."/>
            <person name="Banfield J.F."/>
        </authorList>
    </citation>
    <scope>NUCLEOTIDE SEQUENCE [LARGE SCALE GENOMIC DNA]</scope>
</reference>